<dbReference type="PANTHER" id="PTHR23501">
    <property type="entry name" value="MAJOR FACILITATOR SUPERFAMILY"/>
    <property type="match status" value="1"/>
</dbReference>
<evidence type="ECO:0000313" key="8">
    <source>
        <dbReference type="EMBL" id="KAA8636572.1"/>
    </source>
</evidence>
<feature type="compositionally biased region" description="Low complexity" evidence="5">
    <location>
        <begin position="180"/>
        <end position="189"/>
    </location>
</feature>
<comment type="caution">
    <text evidence="8">The sequence shown here is derived from an EMBL/GenBank/DDBJ whole genome shotgun (WGS) entry which is preliminary data.</text>
</comment>
<dbReference type="GO" id="GO:0005886">
    <property type="term" value="C:plasma membrane"/>
    <property type="evidence" value="ECO:0007669"/>
    <property type="project" value="TreeGrafter"/>
</dbReference>
<evidence type="ECO:0000256" key="3">
    <source>
        <dbReference type="ARBA" id="ARBA00022989"/>
    </source>
</evidence>
<feature type="region of interest" description="Disordered" evidence="5">
    <location>
        <begin position="1"/>
        <end position="189"/>
    </location>
</feature>
<accession>A0A8S9A8G5</accession>
<feature type="transmembrane region" description="Helical" evidence="6">
    <location>
        <begin position="205"/>
        <end position="231"/>
    </location>
</feature>
<dbReference type="GO" id="GO:0022857">
    <property type="term" value="F:transmembrane transporter activity"/>
    <property type="evidence" value="ECO:0007669"/>
    <property type="project" value="InterPro"/>
</dbReference>
<reference evidence="8 9" key="1">
    <citation type="submission" date="2017-07" db="EMBL/GenBank/DDBJ databases">
        <title>Genome sequence of the Sordaria macrospora wild type strain R19027.</title>
        <authorList>
            <person name="Nowrousian M."/>
            <person name="Teichert I."/>
            <person name="Kueck U."/>
        </authorList>
    </citation>
    <scope>NUCLEOTIDE SEQUENCE [LARGE SCALE GENOMIC DNA]</scope>
    <source>
        <strain evidence="8 9">R19027</strain>
        <tissue evidence="8">Mycelium</tissue>
    </source>
</reference>
<feature type="compositionally biased region" description="Basic and acidic residues" evidence="5">
    <location>
        <begin position="129"/>
        <end position="139"/>
    </location>
</feature>
<feature type="transmembrane region" description="Helical" evidence="6">
    <location>
        <begin position="298"/>
        <end position="318"/>
    </location>
</feature>
<feature type="transmembrane region" description="Helical" evidence="6">
    <location>
        <begin position="243"/>
        <end position="262"/>
    </location>
</feature>
<feature type="transmembrane region" description="Helical" evidence="6">
    <location>
        <begin position="607"/>
        <end position="630"/>
    </location>
</feature>
<evidence type="ECO:0000256" key="2">
    <source>
        <dbReference type="ARBA" id="ARBA00022692"/>
    </source>
</evidence>
<evidence type="ECO:0000259" key="7">
    <source>
        <dbReference type="PROSITE" id="PS50850"/>
    </source>
</evidence>
<feature type="transmembrane region" description="Helical" evidence="6">
    <location>
        <begin position="650"/>
        <end position="672"/>
    </location>
</feature>
<organism evidence="8 9">
    <name type="scientific">Sordaria macrospora</name>
    <dbReference type="NCBI Taxonomy" id="5147"/>
    <lineage>
        <taxon>Eukaryota</taxon>
        <taxon>Fungi</taxon>
        <taxon>Dikarya</taxon>
        <taxon>Ascomycota</taxon>
        <taxon>Pezizomycotina</taxon>
        <taxon>Sordariomycetes</taxon>
        <taxon>Sordariomycetidae</taxon>
        <taxon>Sordariales</taxon>
        <taxon>Sordariaceae</taxon>
        <taxon>Sordaria</taxon>
    </lineage>
</organism>
<evidence type="ECO:0000256" key="5">
    <source>
        <dbReference type="SAM" id="MobiDB-lite"/>
    </source>
</evidence>
<feature type="transmembrane region" description="Helical" evidence="6">
    <location>
        <begin position="429"/>
        <end position="451"/>
    </location>
</feature>
<feature type="compositionally biased region" description="Low complexity" evidence="5">
    <location>
        <begin position="22"/>
        <end position="32"/>
    </location>
</feature>
<feature type="transmembrane region" description="Helical" evidence="6">
    <location>
        <begin position="507"/>
        <end position="528"/>
    </location>
</feature>
<feature type="compositionally biased region" description="Low complexity" evidence="5">
    <location>
        <begin position="119"/>
        <end position="128"/>
    </location>
</feature>
<dbReference type="AlphaFoldDB" id="A0A8S9A8G5"/>
<dbReference type="VEuPathDB" id="FungiDB:SMAC_03790"/>
<feature type="compositionally biased region" description="Polar residues" evidence="5">
    <location>
        <begin position="1"/>
        <end position="15"/>
    </location>
</feature>
<keyword evidence="3 6" id="KW-1133">Transmembrane helix</keyword>
<feature type="transmembrane region" description="Helical" evidence="6">
    <location>
        <begin position="269"/>
        <end position="286"/>
    </location>
</feature>
<feature type="transmembrane region" description="Helical" evidence="6">
    <location>
        <begin position="400"/>
        <end position="417"/>
    </location>
</feature>
<evidence type="ECO:0000256" key="6">
    <source>
        <dbReference type="SAM" id="Phobius"/>
    </source>
</evidence>
<name>A0A8S9A8G5_SORMA</name>
<dbReference type="SUPFAM" id="SSF103473">
    <property type="entry name" value="MFS general substrate transporter"/>
    <property type="match status" value="1"/>
</dbReference>
<feature type="compositionally biased region" description="Low complexity" evidence="5">
    <location>
        <begin position="53"/>
        <end position="77"/>
    </location>
</feature>
<dbReference type="Pfam" id="PF07690">
    <property type="entry name" value="MFS_1"/>
    <property type="match status" value="1"/>
</dbReference>
<feature type="transmembrane region" description="Helical" evidence="6">
    <location>
        <begin position="361"/>
        <end position="380"/>
    </location>
</feature>
<keyword evidence="4 6" id="KW-0472">Membrane</keyword>
<feature type="transmembrane region" description="Helical" evidence="6">
    <location>
        <begin position="540"/>
        <end position="558"/>
    </location>
</feature>
<dbReference type="InterPro" id="IPR011701">
    <property type="entry name" value="MFS"/>
</dbReference>
<evidence type="ECO:0000313" key="9">
    <source>
        <dbReference type="Proteomes" id="UP000433876"/>
    </source>
</evidence>
<evidence type="ECO:0000256" key="1">
    <source>
        <dbReference type="ARBA" id="ARBA00004141"/>
    </source>
</evidence>
<dbReference type="PRINTS" id="PR01036">
    <property type="entry name" value="TCRTETB"/>
</dbReference>
<dbReference type="InterPro" id="IPR020846">
    <property type="entry name" value="MFS_dom"/>
</dbReference>
<feature type="transmembrane region" description="Helical" evidence="6">
    <location>
        <begin position="330"/>
        <end position="349"/>
    </location>
</feature>
<dbReference type="Proteomes" id="UP000433876">
    <property type="component" value="Unassembled WGS sequence"/>
</dbReference>
<keyword evidence="2 6" id="KW-0812">Transmembrane</keyword>
<proteinExistence type="predicted"/>
<comment type="subcellular location">
    <subcellularLocation>
        <location evidence="1">Membrane</location>
        <topology evidence="1">Multi-pass membrane protein</topology>
    </subcellularLocation>
</comment>
<feature type="transmembrane region" description="Helical" evidence="6">
    <location>
        <begin position="472"/>
        <end position="495"/>
    </location>
</feature>
<gene>
    <name evidence="8" type="ORF">SMACR_03790</name>
</gene>
<dbReference type="PANTHER" id="PTHR23501:SF43">
    <property type="entry name" value="MULTIDRUG TRANSPORTER, PUTATIVE (AFU_ORTHOLOGUE AFUA_6G03040)-RELATED"/>
    <property type="match status" value="1"/>
</dbReference>
<feature type="transmembrane region" description="Helical" evidence="6">
    <location>
        <begin position="570"/>
        <end position="595"/>
    </location>
</feature>
<sequence length="720" mass="78619">MVIPNYTTMSTSDQQAIRRQESQSQAQDQGQPEPHHHQQHQPTPVASASTELQQQTPETQQQQVPQDGSSGDSSESSLEIIKDYFRDDSPYIQPQPQPHPPVLAVGGPGGKQQQEEQEQVQGQRQRQVQSHEEPSKDNENGIVINIEERRRVNFEDVPLQADDNNKDAPQPPEHNNEDVAAAAPNPDDLFPPDAAPPLEMPLKEYIFLCLGVGFGLFLSMLDTTIVATSLYEIGTEFDALDTVNWVALAYTLAFVGCAILFAKVSDVVGHRYAFAAAYVLFVAFSIECADAEKLRDLVICRAFQGVGGAGLYSLAIIILTEVTPLRWKKFIGAIIGVIIALAGVLGPVLGGVLTNYLTWRWIFWINISGIVGLVAFWFAWPRPEHLPAYQRRSWWQTDMLGSFLLTGATVLITYAFQSVRVGFGWNDNLFIGPLVGGFGSLILLMVWTLLVDNTYLKIRTTTVIPMVLIKNHVYVLMAASTWCLGFGYLMALYVFPMRFRVVNGYSALQASVVLLPMLGLSALGSMVAPGLSKKRNVLHWTIAGGGMLITLGTASSAGNAMSARRFGTTLYAVYVGLVGLGFGLSAAAATNLAIVESPVYEHATAQGLVALLRIMGGSIGIAVSGAVLGIQGSSGTPLDPEKYTKALETSMVIASAIAALGTVCALLARRWIQLPIEVMMQRRDEAEARRQAELAPKRKAERLLKRLRQQARTGRRQGEE</sequence>
<dbReference type="Gene3D" id="1.20.1720.10">
    <property type="entry name" value="Multidrug resistance protein D"/>
    <property type="match status" value="1"/>
</dbReference>
<dbReference type="PROSITE" id="PS50850">
    <property type="entry name" value="MFS"/>
    <property type="match status" value="1"/>
</dbReference>
<dbReference type="EMBL" id="NMPR01000003">
    <property type="protein sequence ID" value="KAA8636572.1"/>
    <property type="molecule type" value="Genomic_DNA"/>
</dbReference>
<protein>
    <recommendedName>
        <fullName evidence="7">Major facilitator superfamily (MFS) profile domain-containing protein</fullName>
    </recommendedName>
</protein>
<feature type="compositionally biased region" description="Basic and acidic residues" evidence="5">
    <location>
        <begin position="80"/>
        <end position="89"/>
    </location>
</feature>
<dbReference type="Gene3D" id="1.20.1250.20">
    <property type="entry name" value="MFS general substrate transporter like domains"/>
    <property type="match status" value="1"/>
</dbReference>
<dbReference type="InterPro" id="IPR036259">
    <property type="entry name" value="MFS_trans_sf"/>
</dbReference>
<evidence type="ECO:0000256" key="4">
    <source>
        <dbReference type="ARBA" id="ARBA00023136"/>
    </source>
</evidence>
<feature type="domain" description="Major facilitator superfamily (MFS) profile" evidence="7">
    <location>
        <begin position="208"/>
        <end position="673"/>
    </location>
</feature>